<name>A0A9Q1QH37_9CARY</name>
<dbReference type="OrthoDB" id="421226at2759"/>
<dbReference type="PANTHER" id="PTHR45651">
    <property type="entry name" value="CYCLIC NUCLEOTIDE-GATED ION CHANNEL 15-RELATED-RELATED"/>
    <property type="match status" value="1"/>
</dbReference>
<keyword evidence="2" id="KW-0472">Membrane</keyword>
<dbReference type="SUPFAM" id="SSF81324">
    <property type="entry name" value="Voltage-gated potassium channels"/>
    <property type="match status" value="1"/>
</dbReference>
<accession>A0A9Q1QH37</accession>
<gene>
    <name evidence="3" type="ORF">Cgig2_020087</name>
</gene>
<evidence type="ECO:0000256" key="2">
    <source>
        <dbReference type="SAM" id="Phobius"/>
    </source>
</evidence>
<evidence type="ECO:0000256" key="1">
    <source>
        <dbReference type="ARBA" id="ARBA00023303"/>
    </source>
</evidence>
<keyword evidence="4" id="KW-1185">Reference proteome</keyword>
<protein>
    <recommendedName>
        <fullName evidence="5">Ion transport domain-containing protein</fullName>
    </recommendedName>
</protein>
<dbReference type="GO" id="GO:0034220">
    <property type="term" value="P:monoatomic ion transmembrane transport"/>
    <property type="evidence" value="ECO:0007669"/>
    <property type="project" value="UniProtKB-KW"/>
</dbReference>
<dbReference type="Proteomes" id="UP001153076">
    <property type="component" value="Unassembled WGS sequence"/>
</dbReference>
<proteinExistence type="predicted"/>
<evidence type="ECO:0000313" key="4">
    <source>
        <dbReference type="Proteomes" id="UP001153076"/>
    </source>
</evidence>
<dbReference type="PANTHER" id="PTHR45651:SF12">
    <property type="entry name" value="CYCLIC NUCLEOTIDE-GATED ION CHANNEL 15-RELATED"/>
    <property type="match status" value="1"/>
</dbReference>
<evidence type="ECO:0000313" key="3">
    <source>
        <dbReference type="EMBL" id="KAJ8441942.1"/>
    </source>
</evidence>
<keyword evidence="1" id="KW-0406">Ion transport</keyword>
<feature type="transmembrane region" description="Helical" evidence="2">
    <location>
        <begin position="21"/>
        <end position="40"/>
    </location>
</feature>
<keyword evidence="1" id="KW-0813">Transport</keyword>
<organism evidence="3 4">
    <name type="scientific">Carnegiea gigantea</name>
    <dbReference type="NCBI Taxonomy" id="171969"/>
    <lineage>
        <taxon>Eukaryota</taxon>
        <taxon>Viridiplantae</taxon>
        <taxon>Streptophyta</taxon>
        <taxon>Embryophyta</taxon>
        <taxon>Tracheophyta</taxon>
        <taxon>Spermatophyta</taxon>
        <taxon>Magnoliopsida</taxon>
        <taxon>eudicotyledons</taxon>
        <taxon>Gunneridae</taxon>
        <taxon>Pentapetalae</taxon>
        <taxon>Caryophyllales</taxon>
        <taxon>Cactineae</taxon>
        <taxon>Cactaceae</taxon>
        <taxon>Cactoideae</taxon>
        <taxon>Echinocereeae</taxon>
        <taxon>Carnegiea</taxon>
    </lineage>
</organism>
<dbReference type="AlphaFoldDB" id="A0A9Q1QH37"/>
<sequence>MKIKGSVMDPTGATAQWWNQIFLVAMMASLFIDPLVFFSLRVRAGSELCIETEVYLDVVFIILRSLNDLFYWAHIFLQFRMAYVAPSSRGFGRGKLVDHRMKIALRYLRKSFWMDLLAALPIPQVLVWEIIPNISASIIWDPKIALRFLILFQYFYRVYHIYLLNIQAMNATGAVSEKIWLRVVHNLLLFYVASHERQSCGYQLFDCSMTNLPSKSAWLTSSNVTTLCNPNNSSYQFGIYAVGITTGASSSTFLYKYSYALWLGLQSIWQLPPELKLHVQRYIQHKWLATRDNMKFIVLQFPTLRTTKLRHKFKFCSQQWQTWAACYIQAAWRCYRRRKEPVITSVSEYSSVDSADEEDHDMDIFVPRPDAGIEVYAARLITNIRREKSK</sequence>
<reference evidence="3" key="1">
    <citation type="submission" date="2022-04" db="EMBL/GenBank/DDBJ databases">
        <title>Carnegiea gigantea Genome sequencing and assembly v2.</title>
        <authorList>
            <person name="Copetti D."/>
            <person name="Sanderson M.J."/>
            <person name="Burquez A."/>
            <person name="Wojciechowski M.F."/>
        </authorList>
    </citation>
    <scope>NUCLEOTIDE SEQUENCE</scope>
    <source>
        <strain evidence="3">SGP5-SGP5p</strain>
        <tissue evidence="3">Aerial part</tissue>
    </source>
</reference>
<dbReference type="EMBL" id="JAKOGI010000149">
    <property type="protein sequence ID" value="KAJ8441942.1"/>
    <property type="molecule type" value="Genomic_DNA"/>
</dbReference>
<comment type="caution">
    <text evidence="3">The sequence shown here is derived from an EMBL/GenBank/DDBJ whole genome shotgun (WGS) entry which is preliminary data.</text>
</comment>
<keyword evidence="1" id="KW-0407">Ion channel</keyword>
<keyword evidence="2" id="KW-0812">Transmembrane</keyword>
<keyword evidence="2" id="KW-1133">Transmembrane helix</keyword>
<dbReference type="GO" id="GO:0016020">
    <property type="term" value="C:membrane"/>
    <property type="evidence" value="ECO:0007669"/>
    <property type="project" value="UniProtKB-SubCell"/>
</dbReference>
<evidence type="ECO:0008006" key="5">
    <source>
        <dbReference type="Google" id="ProtNLM"/>
    </source>
</evidence>